<dbReference type="InterPro" id="IPR006619">
    <property type="entry name" value="PGRP_domain_met/bac"/>
</dbReference>
<dbReference type="EMBL" id="CP121682">
    <property type="protein sequence ID" value="WGD43392.1"/>
    <property type="molecule type" value="Genomic_DNA"/>
</dbReference>
<dbReference type="SUPFAM" id="SSF55846">
    <property type="entry name" value="N-acetylmuramoyl-L-alanine amidase-like"/>
    <property type="match status" value="1"/>
</dbReference>
<dbReference type="InterPro" id="IPR015510">
    <property type="entry name" value="PGRP"/>
</dbReference>
<evidence type="ECO:0000313" key="5">
    <source>
        <dbReference type="Proteomes" id="UP001216440"/>
    </source>
</evidence>
<comment type="similarity">
    <text evidence="1">Belongs to the N-acetylmuramoyl-L-alanine amidase 2 family.</text>
</comment>
<dbReference type="SMART" id="SM00701">
    <property type="entry name" value="PGRP"/>
    <property type="match status" value="1"/>
</dbReference>
<sequence>MSHAPGLTGLPRGVKVLLGCLPGIAAAVALVLCAYGVERAAETSAVPAPSREAAAYTAPRPPIVSRAAWTAGTTHEQPPPRYDDEVVAVFIHHTDSPNDYDCAEAPAGIRNVYEGQTAGRDWDDIGYNFVVDRCGTIYEGRAGGTGRPVTGAHTQGFNHRTAGIAALGTFTAGVPVPPAMERAIAELAAWKLGLSGTDPRSDVRLVSSNGASRYAAGSTAVLPALAGHSDGYMTSCPGAALQARLPAIRQRAAELQGRRPGARPQEDSRIAGSSGQRDEGRRGQQGGEQQGEQSGEQHGE</sequence>
<evidence type="ECO:0000256" key="1">
    <source>
        <dbReference type="ARBA" id="ARBA00007553"/>
    </source>
</evidence>
<feature type="domain" description="Peptidoglycan recognition protein family" evidence="3">
    <location>
        <begin position="61"/>
        <end position="210"/>
    </location>
</feature>
<dbReference type="InterPro" id="IPR002502">
    <property type="entry name" value="Amidase_domain"/>
</dbReference>
<dbReference type="InterPro" id="IPR036505">
    <property type="entry name" value="Amidase/PGRP_sf"/>
</dbReference>
<evidence type="ECO:0000313" key="4">
    <source>
        <dbReference type="EMBL" id="WGD43392.1"/>
    </source>
</evidence>
<protein>
    <submittedName>
        <fullName evidence="4">Peptidoglycan recognition protein</fullName>
    </submittedName>
</protein>
<proteinExistence type="inferred from homology"/>
<gene>
    <name evidence="4" type="ORF">PYS65_26495</name>
</gene>
<feature type="region of interest" description="Disordered" evidence="2">
    <location>
        <begin position="253"/>
        <end position="300"/>
    </location>
</feature>
<organism evidence="4 5">
    <name type="scientific">Streptomyces cathayae</name>
    <dbReference type="NCBI Taxonomy" id="3031124"/>
    <lineage>
        <taxon>Bacteria</taxon>
        <taxon>Bacillati</taxon>
        <taxon>Actinomycetota</taxon>
        <taxon>Actinomycetes</taxon>
        <taxon>Kitasatosporales</taxon>
        <taxon>Streptomycetaceae</taxon>
        <taxon>Streptomyces</taxon>
    </lineage>
</organism>
<dbReference type="CDD" id="cd06583">
    <property type="entry name" value="PGRP"/>
    <property type="match status" value="1"/>
</dbReference>
<dbReference type="PANTHER" id="PTHR11022:SF41">
    <property type="entry name" value="PEPTIDOGLYCAN-RECOGNITION PROTEIN LC-RELATED"/>
    <property type="match status" value="1"/>
</dbReference>
<keyword evidence="5" id="KW-1185">Reference proteome</keyword>
<dbReference type="Proteomes" id="UP001216440">
    <property type="component" value="Chromosome"/>
</dbReference>
<evidence type="ECO:0000256" key="2">
    <source>
        <dbReference type="SAM" id="MobiDB-lite"/>
    </source>
</evidence>
<dbReference type="PANTHER" id="PTHR11022">
    <property type="entry name" value="PEPTIDOGLYCAN RECOGNITION PROTEIN"/>
    <property type="match status" value="1"/>
</dbReference>
<reference evidence="4 5" key="1">
    <citation type="submission" date="2023-03" db="EMBL/GenBank/DDBJ databases">
        <authorList>
            <person name="Mo P."/>
        </authorList>
    </citation>
    <scope>NUCLEOTIDE SEQUENCE [LARGE SCALE GENOMIC DNA]</scope>
    <source>
        <strain evidence="4 5">HUAS 5</strain>
    </source>
</reference>
<evidence type="ECO:0000259" key="3">
    <source>
        <dbReference type="SMART" id="SM00701"/>
    </source>
</evidence>
<name>A0ABY8K694_9ACTN</name>
<dbReference type="Gene3D" id="3.40.80.10">
    <property type="entry name" value="Peptidoglycan recognition protein-like"/>
    <property type="match status" value="1"/>
</dbReference>
<dbReference type="Pfam" id="PF01510">
    <property type="entry name" value="Amidase_2"/>
    <property type="match status" value="1"/>
</dbReference>
<accession>A0ABY8K694</accession>